<dbReference type="EMBL" id="VDUZ01000016">
    <property type="protein sequence ID" value="TXL74772.1"/>
    <property type="molecule type" value="Genomic_DNA"/>
</dbReference>
<accession>A0A5C8PLV5</accession>
<sequence>MAHWLVKSEPSTYSWDQLVKDKQTFWSGVRNFQASANMKAMKVGDLAFFYHSGEGKEIVGIAKVVKEYYPDHTDKTGKFGMVDLATVKPLKTPVTLADIKAEPKFKDLALVRLSRLSVQPVSDAHWDMILKMGHTTA</sequence>
<dbReference type="InterPro" id="IPR002740">
    <property type="entry name" value="EVE_domain"/>
</dbReference>
<protein>
    <submittedName>
        <fullName evidence="2">EVE domain-containing protein</fullName>
    </submittedName>
</protein>
<proteinExistence type="predicted"/>
<name>A0A5C8PLV5_9HYPH</name>
<dbReference type="PANTHER" id="PTHR14087">
    <property type="entry name" value="THYMOCYTE NUCLEAR PROTEIN 1"/>
    <property type="match status" value="1"/>
</dbReference>
<keyword evidence="3" id="KW-1185">Reference proteome</keyword>
<dbReference type="Pfam" id="PF01878">
    <property type="entry name" value="EVE"/>
    <property type="match status" value="1"/>
</dbReference>
<dbReference type="Gene3D" id="3.10.590.10">
    <property type="entry name" value="ph1033 like domains"/>
    <property type="match status" value="1"/>
</dbReference>
<evidence type="ECO:0000313" key="3">
    <source>
        <dbReference type="Proteomes" id="UP000321638"/>
    </source>
</evidence>
<evidence type="ECO:0000259" key="1">
    <source>
        <dbReference type="Pfam" id="PF01878"/>
    </source>
</evidence>
<dbReference type="RefSeq" id="WP_147847814.1">
    <property type="nucleotide sequence ID" value="NZ_VDUZ01000016.1"/>
</dbReference>
<dbReference type="CDD" id="cd21133">
    <property type="entry name" value="EVE"/>
    <property type="match status" value="1"/>
</dbReference>
<dbReference type="SUPFAM" id="SSF88697">
    <property type="entry name" value="PUA domain-like"/>
    <property type="match status" value="1"/>
</dbReference>
<dbReference type="Proteomes" id="UP000321638">
    <property type="component" value="Unassembled WGS sequence"/>
</dbReference>
<feature type="domain" description="EVE" evidence="1">
    <location>
        <begin position="2"/>
        <end position="132"/>
    </location>
</feature>
<gene>
    <name evidence="2" type="ORF">FHP25_15255</name>
</gene>
<comment type="caution">
    <text evidence="2">The sequence shown here is derived from an EMBL/GenBank/DDBJ whole genome shotgun (WGS) entry which is preliminary data.</text>
</comment>
<dbReference type="InterPro" id="IPR015947">
    <property type="entry name" value="PUA-like_sf"/>
</dbReference>
<dbReference type="InterPro" id="IPR047197">
    <property type="entry name" value="THYN1-like_EVE"/>
</dbReference>
<evidence type="ECO:0000313" key="2">
    <source>
        <dbReference type="EMBL" id="TXL74772.1"/>
    </source>
</evidence>
<dbReference type="OrthoDB" id="9791347at2"/>
<dbReference type="PANTHER" id="PTHR14087:SF7">
    <property type="entry name" value="THYMOCYTE NUCLEAR PROTEIN 1"/>
    <property type="match status" value="1"/>
</dbReference>
<dbReference type="InterPro" id="IPR052181">
    <property type="entry name" value="5hmC_binding"/>
</dbReference>
<dbReference type="AlphaFoldDB" id="A0A5C8PLV5"/>
<reference evidence="2 3" key="1">
    <citation type="submission" date="2019-06" db="EMBL/GenBank/DDBJ databases">
        <title>New taxonomy in bacterial strain CC-CFT640, isolated from vineyard.</title>
        <authorList>
            <person name="Lin S.-Y."/>
            <person name="Tsai C.-F."/>
            <person name="Young C.-C."/>
        </authorList>
    </citation>
    <scope>NUCLEOTIDE SEQUENCE [LARGE SCALE GENOMIC DNA]</scope>
    <source>
        <strain evidence="2 3">CC-CFT640</strain>
    </source>
</reference>
<organism evidence="2 3">
    <name type="scientific">Vineibacter terrae</name>
    <dbReference type="NCBI Taxonomy" id="2586908"/>
    <lineage>
        <taxon>Bacteria</taxon>
        <taxon>Pseudomonadati</taxon>
        <taxon>Pseudomonadota</taxon>
        <taxon>Alphaproteobacteria</taxon>
        <taxon>Hyphomicrobiales</taxon>
        <taxon>Vineibacter</taxon>
    </lineage>
</organism>